<dbReference type="InterPro" id="IPR020588">
    <property type="entry name" value="RecA_ATP-bd"/>
</dbReference>
<dbReference type="PANTHER" id="PTHR46457:SF1">
    <property type="entry name" value="DNA REPAIR PROTEIN RAD51 HOMOLOG 4"/>
    <property type="match status" value="1"/>
</dbReference>
<dbReference type="PANTHER" id="PTHR46457">
    <property type="entry name" value="DNA REPAIR PROTEIN RAD51 HOMOLOG 4"/>
    <property type="match status" value="1"/>
</dbReference>
<name>A0A2S5BH29_9BASI</name>
<dbReference type="GO" id="GO:0005524">
    <property type="term" value="F:ATP binding"/>
    <property type="evidence" value="ECO:0007669"/>
    <property type="project" value="InterPro"/>
</dbReference>
<comment type="subcellular location">
    <subcellularLocation>
        <location evidence="1">Nucleus</location>
    </subcellularLocation>
</comment>
<organism evidence="4 5">
    <name type="scientific">Rhodotorula taiwanensis</name>
    <dbReference type="NCBI Taxonomy" id="741276"/>
    <lineage>
        <taxon>Eukaryota</taxon>
        <taxon>Fungi</taxon>
        <taxon>Dikarya</taxon>
        <taxon>Basidiomycota</taxon>
        <taxon>Pucciniomycotina</taxon>
        <taxon>Microbotryomycetes</taxon>
        <taxon>Sporidiobolales</taxon>
        <taxon>Sporidiobolaceae</taxon>
        <taxon>Rhodotorula</taxon>
    </lineage>
</organism>
<dbReference type="GO" id="GO:0005815">
    <property type="term" value="C:microtubule organizing center"/>
    <property type="evidence" value="ECO:0007669"/>
    <property type="project" value="TreeGrafter"/>
</dbReference>
<evidence type="ECO:0000256" key="1">
    <source>
        <dbReference type="ARBA" id="ARBA00004123"/>
    </source>
</evidence>
<keyword evidence="2" id="KW-0539">Nucleus</keyword>
<protein>
    <recommendedName>
        <fullName evidence="3">RecA family profile 1 domain-containing protein</fullName>
    </recommendedName>
</protein>
<evidence type="ECO:0000313" key="5">
    <source>
        <dbReference type="Proteomes" id="UP000237144"/>
    </source>
</evidence>
<accession>A0A2S5BH29</accession>
<dbReference type="GO" id="GO:0140664">
    <property type="term" value="F:ATP-dependent DNA damage sensor activity"/>
    <property type="evidence" value="ECO:0007669"/>
    <property type="project" value="InterPro"/>
</dbReference>
<dbReference type="GO" id="GO:0033063">
    <property type="term" value="C:Rad51B-Rad51C-Rad51D-XRCC2 complex"/>
    <property type="evidence" value="ECO:0007669"/>
    <property type="project" value="TreeGrafter"/>
</dbReference>
<evidence type="ECO:0000259" key="3">
    <source>
        <dbReference type="PROSITE" id="PS50162"/>
    </source>
</evidence>
<gene>
    <name evidence="4" type="ORF">BMF94_0809</name>
</gene>
<evidence type="ECO:0000313" key="4">
    <source>
        <dbReference type="EMBL" id="POY76086.1"/>
    </source>
</evidence>
<dbReference type="GO" id="GO:0000724">
    <property type="term" value="P:double-strand break repair via homologous recombination"/>
    <property type="evidence" value="ECO:0007669"/>
    <property type="project" value="TreeGrafter"/>
</dbReference>
<proteinExistence type="predicted"/>
<keyword evidence="5" id="KW-1185">Reference proteome</keyword>
<dbReference type="PROSITE" id="PS50162">
    <property type="entry name" value="RECA_2"/>
    <property type="match status" value="1"/>
</dbReference>
<dbReference type="AlphaFoldDB" id="A0A2S5BH29"/>
<dbReference type="GO" id="GO:0042148">
    <property type="term" value="P:DNA strand invasion"/>
    <property type="evidence" value="ECO:0007669"/>
    <property type="project" value="TreeGrafter"/>
</dbReference>
<dbReference type="GO" id="GO:0007131">
    <property type="term" value="P:reciprocal meiotic recombination"/>
    <property type="evidence" value="ECO:0007669"/>
    <property type="project" value="TreeGrafter"/>
</dbReference>
<sequence length="371" mass="39662">MTSLATLLPRLAPHRELEWQVQLDTLAQAGITTDVDLVFSTHVAPRPGLSYEQLREITDLITGNLAAVSSTGVELALQSRDRKGKQPARFSTSLEPLDDWLDGGLEQGEIVELTGPKHAGRTALALYTLLLHLLLHPDARGAWFDSMGTFDPHRCLAILRDVLVPRLLSLGGTFADEGEAEPSPEQLAIAVLDRLAVSRVQKASEVLDVLAGEVSSGSTGPQLKMVVIDSLDNLLGGEALAAGKAQAHATLIAFMRRLTSMARSPEAALAILVVTTVPPSDASTRQDKNAGRRGVSIPSTLPYQPPLRYALDHTLAHLVDLSLLVTPAASLFGPEDGRNRGLVEVLKNSRGQEGGLVPFELLHGHDLSALS</sequence>
<comment type="caution">
    <text evidence="4">The sequence shown here is derived from an EMBL/GenBank/DDBJ whole genome shotgun (WGS) entry which is preliminary data.</text>
</comment>
<reference evidence="4 5" key="1">
    <citation type="journal article" date="2018" name="Front. Microbiol.">
        <title>Prospects for Fungal Bioremediation of Acidic Radioactive Waste Sites: Characterization and Genome Sequence of Rhodotorula taiwanensis MD1149.</title>
        <authorList>
            <person name="Tkavc R."/>
            <person name="Matrosova V.Y."/>
            <person name="Grichenko O.E."/>
            <person name="Gostincar C."/>
            <person name="Volpe R.P."/>
            <person name="Klimenkova P."/>
            <person name="Gaidamakova E.K."/>
            <person name="Zhou C.E."/>
            <person name="Stewart B.J."/>
            <person name="Lyman M.G."/>
            <person name="Malfatti S.A."/>
            <person name="Rubinfeld B."/>
            <person name="Courtot M."/>
            <person name="Singh J."/>
            <person name="Dalgard C.L."/>
            <person name="Hamilton T."/>
            <person name="Frey K.G."/>
            <person name="Gunde-Cimerman N."/>
            <person name="Dugan L."/>
            <person name="Daly M.J."/>
        </authorList>
    </citation>
    <scope>NUCLEOTIDE SEQUENCE [LARGE SCALE GENOMIC DNA]</scope>
    <source>
        <strain evidence="4 5">MD1149</strain>
    </source>
</reference>
<dbReference type="InterPro" id="IPR027417">
    <property type="entry name" value="P-loop_NTPase"/>
</dbReference>
<dbReference type="Proteomes" id="UP000237144">
    <property type="component" value="Unassembled WGS sequence"/>
</dbReference>
<dbReference type="GO" id="GO:0005657">
    <property type="term" value="C:replication fork"/>
    <property type="evidence" value="ECO:0007669"/>
    <property type="project" value="TreeGrafter"/>
</dbReference>
<dbReference type="Gene3D" id="3.40.50.300">
    <property type="entry name" value="P-loop containing nucleotide triphosphate hydrolases"/>
    <property type="match status" value="1"/>
</dbReference>
<dbReference type="OrthoDB" id="336321at2759"/>
<dbReference type="EMBL" id="PJQD01000008">
    <property type="protein sequence ID" value="POY76086.1"/>
    <property type="molecule type" value="Genomic_DNA"/>
</dbReference>
<dbReference type="GO" id="GO:0003697">
    <property type="term" value="F:single-stranded DNA binding"/>
    <property type="evidence" value="ECO:0007669"/>
    <property type="project" value="TreeGrafter"/>
</dbReference>
<dbReference type="GO" id="GO:0000400">
    <property type="term" value="F:four-way junction DNA binding"/>
    <property type="evidence" value="ECO:0007669"/>
    <property type="project" value="TreeGrafter"/>
</dbReference>
<dbReference type="STRING" id="741276.A0A2S5BH29"/>
<dbReference type="SUPFAM" id="SSF52540">
    <property type="entry name" value="P-loop containing nucleoside triphosphate hydrolases"/>
    <property type="match status" value="1"/>
</dbReference>
<feature type="domain" description="RecA family profile 1" evidence="3">
    <location>
        <begin position="86"/>
        <end position="277"/>
    </location>
</feature>
<dbReference type="InterPro" id="IPR051988">
    <property type="entry name" value="HRR_RAD51_Paralog"/>
</dbReference>
<evidence type="ECO:0000256" key="2">
    <source>
        <dbReference type="ARBA" id="ARBA00023242"/>
    </source>
</evidence>
<dbReference type="GO" id="GO:0000723">
    <property type="term" value="P:telomere maintenance"/>
    <property type="evidence" value="ECO:0007669"/>
    <property type="project" value="TreeGrafter"/>
</dbReference>